<dbReference type="Gene3D" id="3.30.559.30">
    <property type="entry name" value="Nonribosomal peptide synthetase, condensation domain"/>
    <property type="match status" value="9"/>
</dbReference>
<dbReference type="InterPro" id="IPR023213">
    <property type="entry name" value="CAT-like_dom_sf"/>
</dbReference>
<dbReference type="FunFam" id="3.40.50.980:FF:000001">
    <property type="entry name" value="Non-ribosomal peptide synthetase"/>
    <property type="match status" value="2"/>
</dbReference>
<dbReference type="Pfam" id="PF00668">
    <property type="entry name" value="Condensation"/>
    <property type="match status" value="7"/>
</dbReference>
<dbReference type="InterPro" id="IPR042099">
    <property type="entry name" value="ANL_N_sf"/>
</dbReference>
<dbReference type="SUPFAM" id="SSF47336">
    <property type="entry name" value="ACP-like"/>
    <property type="match status" value="5"/>
</dbReference>
<dbReference type="Pfam" id="PF18563">
    <property type="entry name" value="TubC_N"/>
    <property type="match status" value="1"/>
</dbReference>
<dbReference type="InterPro" id="IPR000873">
    <property type="entry name" value="AMP-dep_synth/lig_dom"/>
</dbReference>
<dbReference type="GO" id="GO:0003824">
    <property type="term" value="F:catalytic activity"/>
    <property type="evidence" value="ECO:0007669"/>
    <property type="project" value="InterPro"/>
</dbReference>
<keyword evidence="2" id="KW-0596">Phosphopantetheine</keyword>
<dbReference type="Gene3D" id="3.40.50.12780">
    <property type="entry name" value="N-terminal domain of ligase-like"/>
    <property type="match status" value="2"/>
</dbReference>
<dbReference type="PROSITE" id="PS00012">
    <property type="entry name" value="PHOSPHOPANTETHEINE"/>
    <property type="match status" value="3"/>
</dbReference>
<dbReference type="Gene3D" id="3.40.50.980">
    <property type="match status" value="4"/>
</dbReference>
<feature type="compositionally biased region" description="Polar residues" evidence="4">
    <location>
        <begin position="5198"/>
        <end position="5214"/>
    </location>
</feature>
<dbReference type="Gene3D" id="3.30.300.30">
    <property type="match status" value="4"/>
</dbReference>
<dbReference type="SUPFAM" id="SSF52777">
    <property type="entry name" value="CoA-dependent acyltransferases"/>
    <property type="match status" value="18"/>
</dbReference>
<dbReference type="CDD" id="cd05930">
    <property type="entry name" value="A_NRPS"/>
    <property type="match status" value="4"/>
</dbReference>
<dbReference type="InterPro" id="IPR020845">
    <property type="entry name" value="AMP-binding_CS"/>
</dbReference>
<name>A0A2V1GZS4_9GAMM</name>
<dbReference type="RefSeq" id="WP_116687287.1">
    <property type="nucleotide sequence ID" value="NZ_CAWNYD010000004.1"/>
</dbReference>
<dbReference type="NCBIfam" id="NF003417">
    <property type="entry name" value="PRK04813.1"/>
    <property type="match status" value="4"/>
</dbReference>
<protein>
    <recommendedName>
        <fullName evidence="5">Carrier domain-containing protein</fullName>
    </recommendedName>
</protein>
<dbReference type="FunFam" id="1.10.1200.10:FF:000005">
    <property type="entry name" value="Nonribosomal peptide synthetase 1"/>
    <property type="match status" value="3"/>
</dbReference>
<feature type="region of interest" description="Disordered" evidence="4">
    <location>
        <begin position="5188"/>
        <end position="5214"/>
    </location>
</feature>
<dbReference type="SUPFAM" id="SSF56801">
    <property type="entry name" value="Acetyl-CoA synthetase-like"/>
    <property type="match status" value="4"/>
</dbReference>
<dbReference type="Gene3D" id="3.30.559.10">
    <property type="entry name" value="Chloramphenicol acetyltransferase-like domain"/>
    <property type="match status" value="9"/>
</dbReference>
<dbReference type="PANTHER" id="PTHR45527">
    <property type="entry name" value="NONRIBOSOMAL PEPTIDE SYNTHETASE"/>
    <property type="match status" value="1"/>
</dbReference>
<keyword evidence="7" id="KW-1185">Reference proteome</keyword>
<dbReference type="CDD" id="cd19531">
    <property type="entry name" value="LCL_NRPS-like"/>
    <property type="match status" value="6"/>
</dbReference>
<evidence type="ECO:0000256" key="1">
    <source>
        <dbReference type="ARBA" id="ARBA00001957"/>
    </source>
</evidence>
<feature type="domain" description="Carrier" evidence="5">
    <location>
        <begin position="2579"/>
        <end position="2654"/>
    </location>
</feature>
<dbReference type="Gene3D" id="2.30.38.10">
    <property type="entry name" value="Luciferase, Domain 3"/>
    <property type="match status" value="2"/>
</dbReference>
<dbReference type="GO" id="GO:0043041">
    <property type="term" value="P:amino acid activation for nonribosomal peptide biosynthetic process"/>
    <property type="evidence" value="ECO:0007669"/>
    <property type="project" value="TreeGrafter"/>
</dbReference>
<feature type="domain" description="Carrier" evidence="5">
    <location>
        <begin position="6264"/>
        <end position="6343"/>
    </location>
</feature>
<dbReference type="Proteomes" id="UP000244906">
    <property type="component" value="Unassembled WGS sequence"/>
</dbReference>
<dbReference type="InterPro" id="IPR020806">
    <property type="entry name" value="PKS_PP-bd"/>
</dbReference>
<dbReference type="InterPro" id="IPR041464">
    <property type="entry name" value="TubC_N"/>
</dbReference>
<dbReference type="GO" id="GO:0005737">
    <property type="term" value="C:cytoplasm"/>
    <property type="evidence" value="ECO:0007669"/>
    <property type="project" value="TreeGrafter"/>
</dbReference>
<accession>A0A2V1GZS4</accession>
<comment type="cofactor">
    <cofactor evidence="1">
        <name>pantetheine 4'-phosphate</name>
        <dbReference type="ChEBI" id="CHEBI:47942"/>
    </cofactor>
</comment>
<evidence type="ECO:0000256" key="3">
    <source>
        <dbReference type="ARBA" id="ARBA00022553"/>
    </source>
</evidence>
<dbReference type="InterPro" id="IPR045851">
    <property type="entry name" value="AMP-bd_C_sf"/>
</dbReference>
<organism evidence="6 7">
    <name type="scientific">Pelagibaculum spongiae</name>
    <dbReference type="NCBI Taxonomy" id="2080658"/>
    <lineage>
        <taxon>Bacteria</taxon>
        <taxon>Pseudomonadati</taxon>
        <taxon>Pseudomonadota</taxon>
        <taxon>Gammaproteobacteria</taxon>
        <taxon>Oceanospirillales</taxon>
        <taxon>Pelagibaculum</taxon>
    </lineage>
</organism>
<dbReference type="SMART" id="SM00823">
    <property type="entry name" value="PKS_PP"/>
    <property type="match status" value="5"/>
</dbReference>
<feature type="domain" description="Carrier" evidence="5">
    <location>
        <begin position="1510"/>
        <end position="1589"/>
    </location>
</feature>
<dbReference type="OrthoDB" id="9757559at2"/>
<evidence type="ECO:0000313" key="6">
    <source>
        <dbReference type="EMBL" id="PVZ68902.1"/>
    </source>
</evidence>
<dbReference type="InterPro" id="IPR006162">
    <property type="entry name" value="Ppantetheine_attach_site"/>
</dbReference>
<sequence length="6845" mass="765761">MGSVLELIAQAGRAGIRLWVEQLDSSSPWQLKFRAPKGAMTAELKQQLKANKQLLIDFLADQLTSQQNPIQNSIVKAEVAENGLLPLSFAQQRMWFLYRLQPESYSYNMPFGIKLTGDLNLAALTASVEALTQRHSLLSARFQEADGQPWLTVGHPSNALALEDLSNHIDPVKAADQQALAEMHHQFDLLQAAPFRARLIKVADKKHLLLLTLHHIIGDGWSTRVLMNELAALYQSQLSGAPANLSELSIQYPDFSVWQKNWLSGDRLDKQLGYWKNKLNHLPALKLPESNAQADSLDIAGGHLSSQLSLQQTSRIKAFCREQQITPFMLLLACWQLLLHRVSGQSDFASGTPVAGRNHKELEGLIGFFVNTLVLRADFSGNLTVVELLQQVKKTMLDAQEHQDVPFEKMVDHLLPERQIGESPFFQNMFILQTRNASLQQADASTAQASQNGASDQLQIEPLPARRDTSNFDLIFHIADSDAYKIDLLWRKAKISQVLAQQLLNAYQPLLLRMIDQPQQSLVNLSTETDQQLVSPMQRDIWLSSQQQPDSLQNTLGYAAHLHADVNIELWQQSLQMDADHFSVLRSGFVAGAGQELAFAKTSGSPFAFAFHDFQSLQLTETALKSRINQFIERPFDIEAGTPQALMANQLWQISPNHFVTVFTSHHALMDGAAGMAHLQRIIERYQSLIDGSIADFEIGLPADLHSQMVLEQRAATDRADAIEFWQAKLANAQGLSFRKPLLFDKGAGGSAEDFLPNGSEVNNDPQNNLDRVEKTLKLDAVHIQALRKYCRQNLITPAIYFQGLYGLLIAHYCRADADFAISEFHSGRNRSNADQPGCYYQLAPFIFNHQALNSNSVDDLWQWLSSERKSLKQAGSLSILKQQQLLPQSEIGFSYNFLNFMPQLSFAGQAIDIVRRTPLANGQVQLLVELVKDHLALYLDYSSNDFSDLNLLDRLAHISAQLLGISENDHQQNRAIESLNQLSFLLPDEIQSNKNKLLGEQSQPLNDDVQLRFEAQAEQSAKSIAVICGEQQLSYLQLNQQANQLAHYLNQRGVKAGDTVAICLPRCIEWPMAILAIIKSGAAYLPMDADIPVKRKQYMVEDSSAKLLIDCDWLAANSAELTTLPTSSLPSAAQASDAFYQVYTSGSTGQPKGAAVSRGNIQNLHSWFTRQYQIASTDKSLLVSAFGFDLTQKNLLAVLLQGGTLVIPDMTVFEPKVILDTAQQQQITLINAAPSAFYPLVEDQNHWPQLASLRQLWLGGEPIAANRLQAWLASDNCNTQIDNTYGPTECADITTFERIDFAEVADQGAMALGRPIDGLQLQVVDSQLRPVIPGLAGELVIAGASLGLGYPADAAKTDQVFVSDTNNQTVYRTGDLVRQWLIENGETEGRLEYLNRIDFQIKLRGMRIEPAEIEAAISSLPGVSDSRVLVDKNNQTEQLRSWVVGDQTVIAELIEQGSWRTNLAESLPLHMIPASFEYLAQWPLTANGKVDRKALLATTIEQKSQKIELPQGEVEQKLATIWQQLLPGLEIGREIGRNSHFFEIGGHSLLAVQLASRIRDQFQQELPLRQLFEAPTLQQQAQLIQKISANSNAGLPALVAQVRPAQIPLSFAQQRLWFIEQLNPASAAYHMPAALELDGEVNVTALEQAFLALIQQQEILRTRLPQANGQAWQEIAEAPDNWTLPISQFNADVSEAQLQQQVKQKLAQPFDFVNGPLWRAELIKIADNARHSNKGHGNTSKPRHILLLCMHHIISDGWSISRLTESLAYSYQEYLQQQSVQLPALTVQYADFSIWQRTWLDKQQLELQTAYWSQQLSGIENLHLNTDFNRPKQINSTGASHEFIISKRLSNRLTRLLQQQNATLFHGLLASWQLLLSKLTGQSDFATGTPVAGREHSQLEPLIGFFVNTLALRSDFSEQPSFVDLIQRCKNTMLDAQQHQHLSFEKLVDELSIERNLQQTPIFQNLLVLQNTPKTEISSTDSDASALLIKPFLKGGLEQSKFDIQLTVSETENAELNARLVYQTALFKPQTIQRIAAQFCALLESLLEQPQVRVDQLDWLPEADRLQLAEFNQQPEQLVSFKALPDRLVALAKQYPDSAAVLIDQQSLSFSELDCKSTQLAGLLQQHNAQPETVVASFLPRSLEQIIALWAIWKSGAAWLPLDPAFPPARIQQIIEDANAVALISQQHLVEQVSAEQALNLPIILLDQPWDQSCEFTPVNYSAENLAYLIFTSGSTGKPKGVQIEQGALHHLLITLNQAINNQSENLLGKRVAVNASVAFDGAIKQLMQTSLGATLVLIPDALRLEVRQLSNYLLEKQVDSLDITPSLLQVLVSENLPLPKQLLIGGEAISVSLWQALAEKELSAFNVYGPSENTVDATVKLISGENSCLGKPLANQQIFLLDDQLNPVAVGAVGQIALAGPQLARGYLNDSGLTQQKFVSGQHLQQPRIYLTGDLGYLNANGELCYAGRCDQQLKLRGYRIEAGEIESLLQQHHQVKSAVVRTRQQQLVAWLVCDPNADKTRITSELTSQLRRQLPEYMLPTSWQLLENLPLNRSGKLDEKALPVVDFLQDQLQFEAPQGDTEIALASIWAELLEQQNISRNANFFRIGGHSLLATRMAAKVRTILGRDLPVRQIFETQQLSELATAINGLPQVVARPALLARSAEYNQKLPLSFAQQRLWFIDHLAGGSVPYNMSIALKIDGDLNVDALSEAFKLLIKRHSALRTIFPSDANQNGGQPWQEILDGDGLQLSVESFKTDNWQDLAKQLASEDAAHSFELDQQWLFRARLVCFTGENTHAAPKLLLLCMHHIIGDGWSNDVLLHDLSVLYQQQLSAPTSVKPLARLPIDYADYALWQRNWLQDQPLAELVDWWKSELDGVDQHLDLRPDRPHLAQMSSNGASVPFQIEAGLLSKLEQLAEQQNITLFMLLISAWQLLLSRHANGQQDFCIGIPVAGRDQTELENLVGFFVNGLVLRTDLTGNPSLVELFARVKQRLLNVYEHQDLPVEMLVEALDVQRNTRRAPLVQTAFAFQQQAVGETSQDVYNQAKNSSGQLSFSPLNVAKTTAKYELTLFSRYNTNQSLTGSLEYNSDLFDAETAQLILQQLQTLLQQMANQPDAAIVNLPSITQPQLIEQLQLDAKETEAVLPLTPMQRDMYLSSLQHPQTLENTVGYLAHFHLESGQVLDLDIWQQAVQMTSDFSSAMRLKLVASKQRGHALVWQVIQNYQDAGFSFKDCLADDFNRQQAVATMRQQLIQPFDLSDNTKPLFANHLWKITDQHYIAMLVGHHLVMDGAAGMVHLQQVCDAYQALIKGNFSRFATTEMWHAQSQGEQQATAIEQLNASFNDDQYAVFISQNLQQMDRSSTLAFWKDRLAGQASNLQSLDFRLPHQSPVTNQVISRQLSFDPQHSKAIRSYCRKMKITPALYFEGLYALLIQHYCRADGDFIISEFNSGRNKQMMQQIACCYQLQPFLIQQQSLVADQPVEAFWAAIKQERKAIKQHCDLSVMQLSQLLPNSRIGFSYNFINFLQQVEFSGNNVEIDRATPLAEGQVQLLVEMTSDQLTLFLDYQQNIFSDLQFLQRIACLSHEFLAFGNQTESVTLGQLSLLLPEEKPWLVGHEVGLPGWDIQQKFEYQAARSPQQIAVICGDSQLSYRQLNQRANQLAELLRQQGVSAGDRLAICLPRHTDWFIAIWAAVKIGAAYVPMDADYPPARLQYLLENSQSKILLTHQSIQQRIEQWIPQQSIALALDVLQQQNQLENFSASNVQQLASADDLFYLIYTSGSTGNPKGAAVSRANVANLQQWFINQYQISDQDKSLIISAFGFDLTQKNLFACLLVGGTVVLPEMDQFDPMLVRDQIYQQQITLLNAAPSAFYPLLDTEKDWPLFSSLRQIWLGGEPIVAARLANWVASNSCRAQIANTYGPTECTDIAVAEQLDWSELVNTDSTKPSNPIALGRPVDNVQLLVLDSQLRPVAPGLPGELCIAGAGVGAGYFQDDEKTQQVFIQHPLLDKGQKLYRTGDLVRLWAGNEENPDGRLEYLNRIDFQLKLRGLRIEPGEIEAAICSLDAVEDARVLVDKSSGTEQLRGFAVTGQQPLLPEDWRQLLSQQIPTYMVPASIDLLAEWPLTPNGKVDRKQLLLQVSDQQKAQQLSPLQSETEHQLAEIYAELLNQSEIGRESGFFELGGHSLLATRLMSRIREQFELELPLRAVFETPQLQALAKQIDQQLLKTENQQNIPVLAAVNPRPENIPLSFAQQRLWFIDQMDPGSLAYHMPSALMIEGALNLAALEQTFIQLIQRHESLRTRFIEHDGKPQQQIDPQSVAELWQLQLDKPQHAENNEAEIKQLARQKLTAPFDLQNGPLWRVELIEVSDNQHLLLLCMHHIISDGWSINRLTQEMAVLYQAISSGMSAQQAASRLPALECHYADFALWQRQWLVGQPLQQQLDFWLDNLSQVEDLQLATDYVRPAKLDPAGAGHSFEVDAVLGKQLKKHLSDRNITLFSGLLAGWQLLLSRISGQSQFATGVPVAGRDQQALEPLIGFFVNTLALKADFTKDLNFNQLLEQTQTNMLIAQQHQHLPFEKLVDELVAERHLNQTPIFQNLLVLQNNQTLEAAAEEQNQPISAEALQIRPYFAGAVEQAKFDLQLNASELESGAISLNLSYRSALYKTETISALADGYLMLIERLLLQPELAVSELWPEANSWQEGRTHQQDQNISQLLQLNAVPADQLLQQQLIAICSDLLQRDDLDTASQFFNSGGHSLLATQLVARVRDQLDCEIPVRQIFETPVIGDLATAIQQLNQQQLQQQKMPALVVQTRPEQIPLSFGQQRLWFIDQMASNAAYNMSTALILKGQLNVNALGQSVDLLIARHEALRTVFPANEGQPWQQINSVLDGQLTVSQHQSESWQQDLQQRTDDEAGFCFDLQNGPLYRFQLIDYSNGCYGLLLNMHHIISDGWSVDRMIQELVLGYQLADELQQANIADLINDARLPELPIQYADYAIWQRDWLQPEVLDQQLQWWRDRLYKTPSQLELKPDQPWPEQVSSQGQQLRFSLSAQQTAKIEAICQQQQITPFMLLASVWQIQLSQLAGGQQQFCIGAPVAGRNHQALENLVGFFINGLILPVDLTGNLTFDEYLQRNRQTILDVFDYQHLPVEMILDQLDLPRDSRRQPLVQAGFAWQNLSNQSNDLASEDASGSRPNQPLNGLQVSSLPPQRNSAKYELNLILSPQQKGGQSQIAAVLEYRSDLFLHATAEKISSQFCQLLDKLLAESQQSLVNLSTETDQQLVSPMQRDIWLSSQQQPDSLQNTLGYAAHLHADVNIELWQQSLQMDADHFSVLRSGFVAGTGQELAFAKTSDSPFAFAFHDYQSLQLTETALKSRINQFIERPFDIEAGTPQALMANQLWQISPNHFVTVFTSHHALMDGAAGMAHLQRIIERYQSLIDGSIADFEIGLPADLHSQMVLEQRAATDRADAIEFWQAKLANAQGLSFRKPLLFDKGAGGSAEDFLPNGSEVNNDPQNNLDRVEKTLKLDAVHIQALRKYCRQNLITPAIYFQGLYGLLIAHYCRADADFAISEFHSGRNRSNADQPGCYYQLAPFIFNHQALNSNSVDDLWQWLSSERKSLKQAGSLSILKQQQLLPQSEIGFSYNFLNFMPQLSFAGQAIDIVRRTPLANGQVQLLVELVKDHLALYLDYSSNDFSDLNLLDRLAHISAQLLGISENDHQQNRAIESLNQLSFLLPDEIQSNKNKLLGEQSQPLNDDVQLRFEAQAEQSAKSIAVICGEQQLSYLQLNQQANQLAHYLNQRGVKAGDTVAICLPRCIEWPMAILAIIKSGAAYLPMDADIPVKRKQYMVEDSSAKLLIDCDWLAANSAELTTLPTSSLPSAAQASDAFYQVYTSGSTGQPKGAAVSRGNIQNLHSWFTRQYQIASTDKSLLVSAFGFDLTQKNLLAVLLQGGTLVIPDMTVFEPKVILDTAQQQQITLINAAPSAFYPLVEDQNHWPQLASLRQLWLGGEPIAANRLQAWLASDNCNTQIDNTYGPTECADITTFERIDFAEVADQGAMALGRPIDGLQLQVVDSQLRPVIPGLAGELVIAGASLGLGYPADAAKTDQVFVSDTNNQTVYRTGDLVRQWLIENGETEGRLEYLNRIDFQIKLRGMRIEPAEIEAAISSLPGVSDSRVLVDKNNQTEQLRSWVVGDQTVIAELIEQGSWRTNLAESLPLHMIPASFEYLAQWPLTANGKVDRKALLATTIEQKSQKIELPQGEVEQKLATIWQQLLPGLEIGREIGRNSHFFEIGGHSLLATRMAAQAANAFSIELSVREIFLQPQLQQLASKMVELQLQQANQPLLPLVAQTRNDQPSQLMPLSLAQQRLWLVHQLNPQSLAYHMPFVLRLTGKLDAQRLENAFKALIERHEILRSGFVTENDLPQQMVQKEINWSLQQVDLDSTGTELRPTIQALLSQPFDLQQAGLLRAALIEENSQQQLAKQPSHVLVICLHHIVSDGMSTEILARELMALYQSQADLSVLPTLPIQYADFASWQKQWLTGERLNQQQDYWKQQLNSVEDLQLATDFPRSQSVTDVAASIPLSLTAQQLAGLQQLAASADTTLFAVLNASVQLLLSRYTGQQDFALGTPVSGRNRLEVEGLIGFFVNTLVLRADLSGAPNFNQLVQRSRNTCLDAWSYQDLPFDQVTELTGQSNRQDRSPLFQAMILLNQMPAPADKTSTKGLAQSPDSDSIAVEALSAAEDGKGRATIKFDLTFSFNLSQDKLNLSLDYRKDLFAETSMQAIADSFSLLTDAVLEHPELPVNQLELGAAEGTSVHQQSENNQKQQETEELEELEF</sequence>
<evidence type="ECO:0000259" key="5">
    <source>
        <dbReference type="PROSITE" id="PS50075"/>
    </source>
</evidence>
<proteinExistence type="predicted"/>
<evidence type="ECO:0000256" key="2">
    <source>
        <dbReference type="ARBA" id="ARBA00022450"/>
    </source>
</evidence>
<dbReference type="InterPro" id="IPR036736">
    <property type="entry name" value="ACP-like_sf"/>
</dbReference>
<comment type="caution">
    <text evidence="6">The sequence shown here is derived from an EMBL/GenBank/DDBJ whole genome shotgun (WGS) entry which is preliminary data.</text>
</comment>
<dbReference type="Pfam" id="PF00550">
    <property type="entry name" value="PP-binding"/>
    <property type="match status" value="5"/>
</dbReference>
<dbReference type="InterPro" id="IPR025110">
    <property type="entry name" value="AMP-bd_C"/>
</dbReference>
<dbReference type="GO" id="GO:0031177">
    <property type="term" value="F:phosphopantetheine binding"/>
    <property type="evidence" value="ECO:0007669"/>
    <property type="project" value="InterPro"/>
</dbReference>
<dbReference type="InterPro" id="IPR044894">
    <property type="entry name" value="TubC_N_sf"/>
</dbReference>
<dbReference type="Gene3D" id="1.10.1200.10">
    <property type="entry name" value="ACP-like"/>
    <property type="match status" value="5"/>
</dbReference>
<reference evidence="6 7" key="1">
    <citation type="submission" date="2018-04" db="EMBL/GenBank/DDBJ databases">
        <title>Thalassorhabdus spongiae gen. nov., sp. nov., isolated from a marine sponge in South-West Iceland.</title>
        <authorList>
            <person name="Knobloch S."/>
            <person name="Daussin A."/>
            <person name="Johannsson R."/>
            <person name="Marteinsson V.T."/>
        </authorList>
    </citation>
    <scope>NUCLEOTIDE SEQUENCE [LARGE SCALE GENOMIC DNA]</scope>
    <source>
        <strain evidence="6 7">Hp12</strain>
    </source>
</reference>
<dbReference type="PANTHER" id="PTHR45527:SF1">
    <property type="entry name" value="FATTY ACID SYNTHASE"/>
    <property type="match status" value="1"/>
</dbReference>
<dbReference type="NCBIfam" id="TIGR01733">
    <property type="entry name" value="AA-adenyl-dom"/>
    <property type="match status" value="4"/>
</dbReference>
<dbReference type="PROSITE" id="PS00455">
    <property type="entry name" value="AMP_BINDING"/>
    <property type="match status" value="2"/>
</dbReference>
<dbReference type="Pfam" id="PF13193">
    <property type="entry name" value="AMP-binding_C"/>
    <property type="match status" value="2"/>
</dbReference>
<gene>
    <name evidence="6" type="ORF">DC094_11660</name>
</gene>
<evidence type="ECO:0000256" key="4">
    <source>
        <dbReference type="SAM" id="MobiDB-lite"/>
    </source>
</evidence>
<feature type="region of interest" description="Disordered" evidence="4">
    <location>
        <begin position="6820"/>
        <end position="6845"/>
    </location>
</feature>
<evidence type="ECO:0000313" key="7">
    <source>
        <dbReference type="Proteomes" id="UP000244906"/>
    </source>
</evidence>
<dbReference type="GO" id="GO:0044550">
    <property type="term" value="P:secondary metabolite biosynthetic process"/>
    <property type="evidence" value="ECO:0007669"/>
    <property type="project" value="TreeGrafter"/>
</dbReference>
<dbReference type="InterPro" id="IPR010071">
    <property type="entry name" value="AA_adenyl_dom"/>
</dbReference>
<dbReference type="EMBL" id="QDDL01000004">
    <property type="protein sequence ID" value="PVZ68902.1"/>
    <property type="molecule type" value="Genomic_DNA"/>
</dbReference>
<dbReference type="PROSITE" id="PS50075">
    <property type="entry name" value="CARRIER"/>
    <property type="match status" value="5"/>
</dbReference>
<dbReference type="Pfam" id="PF00501">
    <property type="entry name" value="AMP-binding"/>
    <property type="match status" value="4"/>
</dbReference>
<feature type="domain" description="Carrier" evidence="5">
    <location>
        <begin position="4153"/>
        <end position="4228"/>
    </location>
</feature>
<dbReference type="InterPro" id="IPR001242">
    <property type="entry name" value="Condensation_dom"/>
</dbReference>
<keyword evidence="3" id="KW-0597">Phosphoprotein</keyword>
<feature type="domain" description="Carrier" evidence="5">
    <location>
        <begin position="4727"/>
        <end position="4802"/>
    </location>
</feature>
<dbReference type="Gene3D" id="1.10.10.1830">
    <property type="entry name" value="Non-ribosomal peptide synthase, adenylation domain"/>
    <property type="match status" value="1"/>
</dbReference>
<dbReference type="InterPro" id="IPR009081">
    <property type="entry name" value="PP-bd_ACP"/>
</dbReference>